<proteinExistence type="predicted"/>
<dbReference type="Gene3D" id="3.30.1240.10">
    <property type="match status" value="1"/>
</dbReference>
<protein>
    <submittedName>
        <fullName evidence="1">HAD family hydrolase</fullName>
    </submittedName>
</protein>
<gene>
    <name evidence="1" type="ORF">HU830_02925</name>
</gene>
<dbReference type="GO" id="GO:0005829">
    <property type="term" value="C:cytosol"/>
    <property type="evidence" value="ECO:0007669"/>
    <property type="project" value="TreeGrafter"/>
</dbReference>
<dbReference type="SUPFAM" id="SSF56784">
    <property type="entry name" value="HAD-like"/>
    <property type="match status" value="1"/>
</dbReference>
<dbReference type="SFLD" id="SFLDG01140">
    <property type="entry name" value="C2.B:_Phosphomannomutase_and_P"/>
    <property type="match status" value="1"/>
</dbReference>
<dbReference type="AlphaFoldDB" id="A0A850R6G5"/>
<dbReference type="PROSITE" id="PS01229">
    <property type="entry name" value="COF_2"/>
    <property type="match status" value="1"/>
</dbReference>
<dbReference type="Proteomes" id="UP000563523">
    <property type="component" value="Unassembled WGS sequence"/>
</dbReference>
<organism evidence="1 2">
    <name type="scientific">Bombilactobacillus apium</name>
    <dbReference type="NCBI Taxonomy" id="2675299"/>
    <lineage>
        <taxon>Bacteria</taxon>
        <taxon>Bacillati</taxon>
        <taxon>Bacillota</taxon>
        <taxon>Bacilli</taxon>
        <taxon>Lactobacillales</taxon>
        <taxon>Lactobacillaceae</taxon>
        <taxon>Bombilactobacillus</taxon>
    </lineage>
</organism>
<evidence type="ECO:0000313" key="1">
    <source>
        <dbReference type="EMBL" id="NVY96135.1"/>
    </source>
</evidence>
<name>A0A850R6G5_9LACO</name>
<reference evidence="1 2" key="1">
    <citation type="submission" date="2020-06" db="EMBL/GenBank/DDBJ databases">
        <authorList>
            <person name="Kang J."/>
        </authorList>
    </citation>
    <scope>NUCLEOTIDE SEQUENCE [LARGE SCALE GENOMIC DNA]</scope>
    <source>
        <strain evidence="1 2">DCY120</strain>
    </source>
</reference>
<dbReference type="InterPro" id="IPR023214">
    <property type="entry name" value="HAD_sf"/>
</dbReference>
<dbReference type="InterPro" id="IPR000150">
    <property type="entry name" value="Cof"/>
</dbReference>
<comment type="caution">
    <text evidence="1">The sequence shown here is derived from an EMBL/GenBank/DDBJ whole genome shotgun (WGS) entry which is preliminary data.</text>
</comment>
<keyword evidence="2" id="KW-1185">Reference proteome</keyword>
<dbReference type="InterPro" id="IPR036412">
    <property type="entry name" value="HAD-like_sf"/>
</dbReference>
<dbReference type="EMBL" id="JABZEC010000002">
    <property type="protein sequence ID" value="NVY96135.1"/>
    <property type="molecule type" value="Genomic_DNA"/>
</dbReference>
<dbReference type="RefSeq" id="WP_176942293.1">
    <property type="nucleotide sequence ID" value="NZ_JABZEC010000002.1"/>
</dbReference>
<dbReference type="InterPro" id="IPR006379">
    <property type="entry name" value="HAD-SF_hydro_IIB"/>
</dbReference>
<dbReference type="GO" id="GO:0000287">
    <property type="term" value="F:magnesium ion binding"/>
    <property type="evidence" value="ECO:0007669"/>
    <property type="project" value="TreeGrafter"/>
</dbReference>
<dbReference type="SFLD" id="SFLDS00003">
    <property type="entry name" value="Haloacid_Dehalogenase"/>
    <property type="match status" value="1"/>
</dbReference>
<dbReference type="CDD" id="cd07516">
    <property type="entry name" value="HAD_Pase"/>
    <property type="match status" value="1"/>
</dbReference>
<dbReference type="Pfam" id="PF08282">
    <property type="entry name" value="Hydrolase_3"/>
    <property type="match status" value="1"/>
</dbReference>
<dbReference type="NCBIfam" id="TIGR00099">
    <property type="entry name" value="Cof-subfamily"/>
    <property type="match status" value="1"/>
</dbReference>
<accession>A0A850R6G5</accession>
<dbReference type="NCBIfam" id="TIGR01484">
    <property type="entry name" value="HAD-SF-IIB"/>
    <property type="match status" value="1"/>
</dbReference>
<dbReference type="PANTHER" id="PTHR10000">
    <property type="entry name" value="PHOSPHOSERINE PHOSPHATASE"/>
    <property type="match status" value="1"/>
</dbReference>
<sequence length="269" mass="29731">MIKHLFSDLDGTLLDPQGQVTAKTVQTIQKVGLPLTLVSARAPLEMAATMQALDLTEPQIAFNGGLIFQDGPQGRHYLQAAPLVEGSASEIIPALKQRFPQLSISYYDDQRWYTERIDTGIILEQKLTGQEPVVQPLTKTLRYSADKIFKIMLITSDPQLLLALKEFLRTLKNPEISWQQSGTAYVEITSAQAQKSRGIKYLLEREALKTTEVAAFGDGHNDLPMLNLVGLPIVMANALPEVQAVARRITRSNAADGVAYALTHFPEFT</sequence>
<dbReference type="PANTHER" id="PTHR10000:SF8">
    <property type="entry name" value="HAD SUPERFAMILY HYDROLASE-LIKE, TYPE 3"/>
    <property type="match status" value="1"/>
</dbReference>
<dbReference type="Gene3D" id="3.40.50.1000">
    <property type="entry name" value="HAD superfamily/HAD-like"/>
    <property type="match status" value="1"/>
</dbReference>
<dbReference type="GO" id="GO:0016791">
    <property type="term" value="F:phosphatase activity"/>
    <property type="evidence" value="ECO:0007669"/>
    <property type="project" value="UniProtKB-ARBA"/>
</dbReference>
<evidence type="ECO:0000313" key="2">
    <source>
        <dbReference type="Proteomes" id="UP000563523"/>
    </source>
</evidence>
<keyword evidence="1" id="KW-0378">Hydrolase</keyword>